<comment type="caution">
    <text evidence="2">The sequence shown here is derived from an EMBL/GenBank/DDBJ whole genome shotgun (WGS) entry which is preliminary data.</text>
</comment>
<feature type="domain" description="Antitoxin SocA-like Panacea" evidence="1">
    <location>
        <begin position="33"/>
        <end position="128"/>
    </location>
</feature>
<sequence length="186" mass="21407">MALMNVMDVADFFISTANEGDPEEDDGITNMKLNKLLFFAQAASLQRFGKPLFDTPLEAWKYGPVVKDVYRTFKGYQRDSITKVAQPFDWQTVQPEVLELLCDVYRTYARDYSATGLMRMTHKPDTPWSKVYQPNQNNEIPCELIDEWVKRSPLHIDKDPTPDNQVTIAKLDASGHPFLPEGWEED</sequence>
<keyword evidence="3" id="KW-1185">Reference proteome</keyword>
<organism evidence="2 3">
    <name type="scientific">Bifidobacterium ruminantium</name>
    <dbReference type="NCBI Taxonomy" id="78346"/>
    <lineage>
        <taxon>Bacteria</taxon>
        <taxon>Bacillati</taxon>
        <taxon>Actinomycetota</taxon>
        <taxon>Actinomycetes</taxon>
        <taxon>Bifidobacteriales</taxon>
        <taxon>Bifidobacteriaceae</taxon>
        <taxon>Bifidobacterium</taxon>
    </lineage>
</organism>
<dbReference type="Proteomes" id="UP000029078">
    <property type="component" value="Unassembled WGS sequence"/>
</dbReference>
<dbReference type="STRING" id="78346.BRUM_1489"/>
<gene>
    <name evidence="2" type="ORF">BRUM_1489</name>
</gene>
<evidence type="ECO:0000313" key="3">
    <source>
        <dbReference type="Proteomes" id="UP000029078"/>
    </source>
</evidence>
<dbReference type="AlphaFoldDB" id="A0A087CS00"/>
<dbReference type="eggNOG" id="COG3600">
    <property type="taxonomic scope" value="Bacteria"/>
</dbReference>
<evidence type="ECO:0000259" key="1">
    <source>
        <dbReference type="Pfam" id="PF13274"/>
    </source>
</evidence>
<dbReference type="EMBL" id="JGZL01000015">
    <property type="protein sequence ID" value="KFI86050.1"/>
    <property type="molecule type" value="Genomic_DNA"/>
</dbReference>
<accession>A0A087CS00</accession>
<reference evidence="2 3" key="1">
    <citation type="submission" date="2014-03" db="EMBL/GenBank/DDBJ databases">
        <title>Genomics of Bifidobacteria.</title>
        <authorList>
            <person name="Ventura M."/>
            <person name="Milani C."/>
            <person name="Lugli G.A."/>
        </authorList>
    </citation>
    <scope>NUCLEOTIDE SEQUENCE [LARGE SCALE GENOMIC DNA]</scope>
    <source>
        <strain evidence="2 3">LMG 21811</strain>
    </source>
</reference>
<name>A0A087CS00_BIFRU</name>
<proteinExistence type="predicted"/>
<evidence type="ECO:0000313" key="2">
    <source>
        <dbReference type="EMBL" id="KFI86050.1"/>
    </source>
</evidence>
<protein>
    <submittedName>
        <fullName evidence="2">Putative phage-associated protein</fullName>
    </submittedName>
</protein>
<dbReference type="InterPro" id="IPR025272">
    <property type="entry name" value="SocA_Panacea"/>
</dbReference>
<dbReference type="Pfam" id="PF13274">
    <property type="entry name" value="SocA_Panacea"/>
    <property type="match status" value="1"/>
</dbReference>
<dbReference type="RefSeq" id="WP_081815666.1">
    <property type="nucleotide sequence ID" value="NZ_JACJUA010000004.1"/>
</dbReference>